<name>A0A4S8IZ93_MUSBA</name>
<dbReference type="EMBL" id="PYDT01000008">
    <property type="protein sequence ID" value="THU53332.1"/>
    <property type="molecule type" value="Genomic_DNA"/>
</dbReference>
<gene>
    <name evidence="2" type="ORF">C4D60_Mb10t13290</name>
</gene>
<proteinExistence type="predicted"/>
<evidence type="ECO:0000256" key="1">
    <source>
        <dbReference type="SAM" id="MobiDB-lite"/>
    </source>
</evidence>
<organism evidence="2 3">
    <name type="scientific">Musa balbisiana</name>
    <name type="common">Banana</name>
    <dbReference type="NCBI Taxonomy" id="52838"/>
    <lineage>
        <taxon>Eukaryota</taxon>
        <taxon>Viridiplantae</taxon>
        <taxon>Streptophyta</taxon>
        <taxon>Embryophyta</taxon>
        <taxon>Tracheophyta</taxon>
        <taxon>Spermatophyta</taxon>
        <taxon>Magnoliopsida</taxon>
        <taxon>Liliopsida</taxon>
        <taxon>Zingiberales</taxon>
        <taxon>Musaceae</taxon>
        <taxon>Musa</taxon>
    </lineage>
</organism>
<evidence type="ECO:0000313" key="2">
    <source>
        <dbReference type="EMBL" id="THU53332.1"/>
    </source>
</evidence>
<reference evidence="2 3" key="1">
    <citation type="journal article" date="2019" name="Nat. Plants">
        <title>Genome sequencing of Musa balbisiana reveals subgenome evolution and function divergence in polyploid bananas.</title>
        <authorList>
            <person name="Yao X."/>
        </authorList>
    </citation>
    <scope>NUCLEOTIDE SEQUENCE [LARGE SCALE GENOMIC DNA]</scope>
    <source>
        <strain evidence="3">cv. DH-PKW</strain>
        <tissue evidence="2">Leaves</tissue>
    </source>
</reference>
<evidence type="ECO:0000313" key="3">
    <source>
        <dbReference type="Proteomes" id="UP000317650"/>
    </source>
</evidence>
<feature type="region of interest" description="Disordered" evidence="1">
    <location>
        <begin position="72"/>
        <end position="94"/>
    </location>
</feature>
<sequence>MDVWPSRRRATKLRPAQTPVTRLLSRTRILRATALMSAVIRHPSITSARHGFPAKASSTRTVLHVTSVAGTATGSATPMDSSPNNPPYSTDAYSVGHHDEEKEAAALYQEWVARRRLQQQ</sequence>
<comment type="caution">
    <text evidence="2">The sequence shown here is derived from an EMBL/GenBank/DDBJ whole genome shotgun (WGS) entry which is preliminary data.</text>
</comment>
<dbReference type="AlphaFoldDB" id="A0A4S8IZ93"/>
<protein>
    <submittedName>
        <fullName evidence="2">Uncharacterized protein</fullName>
    </submittedName>
</protein>
<feature type="compositionally biased region" description="Polar residues" evidence="1">
    <location>
        <begin position="78"/>
        <end position="92"/>
    </location>
</feature>
<accession>A0A4S8IZ93</accession>
<dbReference type="Proteomes" id="UP000317650">
    <property type="component" value="Chromosome 10"/>
</dbReference>
<keyword evidence="3" id="KW-1185">Reference proteome</keyword>